<sequence>MEQLSILNRFNFNSTTIQLMLRKRTIHYSEAFTRFNPGDLIQMTDNKRCAHLIIYCHTRKENVIDKTIDMFNRIIRNVIHKSEKSVVRKLINDVKKSTAKILFYLI</sequence>
<dbReference type="AlphaFoldDB" id="A0A3A6VD05"/>
<name>A0A3A6VD05_LEGPN</name>
<protein>
    <submittedName>
        <fullName evidence="1">Uncharacterized protein</fullName>
    </submittedName>
</protein>
<dbReference type="Proteomes" id="UP000277145">
    <property type="component" value="Unassembled WGS sequence"/>
</dbReference>
<accession>A0A3A6VD05</accession>
<comment type="caution">
    <text evidence="1">The sequence shown here is derived from an EMBL/GenBank/DDBJ whole genome shotgun (WGS) entry which is preliminary data.</text>
</comment>
<evidence type="ECO:0000313" key="1">
    <source>
        <dbReference type="EMBL" id="RJY33329.1"/>
    </source>
</evidence>
<gene>
    <name evidence="1" type="ORF">D1H98_00520</name>
</gene>
<organism evidence="1 2">
    <name type="scientific">Legionella pneumophila subsp. pneumophila</name>
    <dbReference type="NCBI Taxonomy" id="91891"/>
    <lineage>
        <taxon>Bacteria</taxon>
        <taxon>Pseudomonadati</taxon>
        <taxon>Pseudomonadota</taxon>
        <taxon>Gammaproteobacteria</taxon>
        <taxon>Legionellales</taxon>
        <taxon>Legionellaceae</taxon>
        <taxon>Legionella</taxon>
    </lineage>
</organism>
<evidence type="ECO:0000313" key="2">
    <source>
        <dbReference type="Proteomes" id="UP000277145"/>
    </source>
</evidence>
<dbReference type="EMBL" id="QWDR01000001">
    <property type="protein sequence ID" value="RJY33329.1"/>
    <property type="molecule type" value="Genomic_DNA"/>
</dbReference>
<proteinExistence type="predicted"/>
<reference evidence="1 2" key="1">
    <citation type="submission" date="2018-08" db="EMBL/GenBank/DDBJ databases">
        <title>Genome Sequences of Legionella pneumophila subsp. pneumophila Isolates, Recovered from a Drinking Water System in a Large Builging.</title>
        <authorList>
            <person name="Gomez-Alvarez V."/>
            <person name="Boczek L."/>
            <person name="King D."/>
            <person name="Pemberton A."/>
            <person name="Pfaller S."/>
            <person name="Rodgers M."/>
            <person name="Santodomingo J."/>
            <person name="Revetta R."/>
        </authorList>
    </citation>
    <scope>NUCLEOTIDE SEQUENCE [LARGE SCALE GENOMIC DNA]</scope>
    <source>
        <strain evidence="1 2">L01C.1</strain>
    </source>
</reference>